<comment type="caution">
    <text evidence="6">The sequence shown here is derived from an EMBL/GenBank/DDBJ whole genome shotgun (WGS) entry which is preliminary data.</text>
</comment>
<accession>A0ABQ1B0N4</accession>
<evidence type="ECO:0000313" key="7">
    <source>
        <dbReference type="Proteomes" id="UP000465266"/>
    </source>
</evidence>
<dbReference type="InterPro" id="IPR002889">
    <property type="entry name" value="WSC_carb-bd"/>
</dbReference>
<dbReference type="Proteomes" id="UP000465266">
    <property type="component" value="Unassembled WGS sequence"/>
</dbReference>
<evidence type="ECO:0000256" key="2">
    <source>
        <dbReference type="SAM" id="Coils"/>
    </source>
</evidence>
<feature type="coiled-coil region" evidence="2">
    <location>
        <begin position="182"/>
        <end position="243"/>
    </location>
</feature>
<proteinExistence type="predicted"/>
<keyword evidence="4" id="KW-0472">Membrane</keyword>
<gene>
    <name evidence="6" type="ORF">IFM53868_06540</name>
</gene>
<dbReference type="EMBL" id="BLKG01000075">
    <property type="protein sequence ID" value="GFF91536.1"/>
    <property type="molecule type" value="Genomic_DNA"/>
</dbReference>
<dbReference type="PANTHER" id="PTHR45964:SF5">
    <property type="entry name" value="WSCD FAMILY MEMBER CG9164"/>
    <property type="match status" value="1"/>
</dbReference>
<evidence type="ECO:0000313" key="6">
    <source>
        <dbReference type="EMBL" id="GFF91536.1"/>
    </source>
</evidence>
<feature type="domain" description="WSC" evidence="5">
    <location>
        <begin position="80"/>
        <end position="175"/>
    </location>
</feature>
<dbReference type="Pfam" id="PF01822">
    <property type="entry name" value="WSC"/>
    <property type="match status" value="1"/>
</dbReference>
<evidence type="ECO:0000259" key="5">
    <source>
        <dbReference type="PROSITE" id="PS51212"/>
    </source>
</evidence>
<evidence type="ECO:0000256" key="3">
    <source>
        <dbReference type="SAM" id="MobiDB-lite"/>
    </source>
</evidence>
<sequence>MSASSTRTTTGLSTTSSTTSASTTSGVSASSTRTTTGLSTTSSTTSASSTTATATTTSSSATSSVTPSSPIPTIVPQVDSFSFIGCFVDAWDARNLVAGSSEDSNPDGMTVEKCIALAQSGGWRYAGVEFGSQCFVGNTLHGGIQFPDSDCSMVCAGSPSETCGEAGRIQVYQDSTWSSPTLQELADAVRQYNSTVEEVRAAIADYKNVMDDLEHYLSSVSNVKRLNSQIEEFEMRVRKVDGNLQQGQGNLQAVRTKTDAALTKGRQLDTINQDNPSKVPDNIYEQWSGTGQLLQQVSEVRDLLKHNVVELEEAKAANNPKPPIEAVANAKKADVVLTSIGAIGGLAASGGFLFALAVIIKFFDRGGNTGTSPTTTTTTSPATTAATTPVGIITKQGVSLAEFNELVVSLPKDPNAIQLTDSGQPNFLYLGYMDECTTEKLDNNPSVELWTIASGSQPIFALNHGGIPACQFSPFSWLPSAASLIASSIAAVVERYPETNILAARGCGAADSCHGFGTGAELCNDRACLFPVPGGAESEVHMFRMVENLN</sequence>
<evidence type="ECO:0000256" key="4">
    <source>
        <dbReference type="SAM" id="Phobius"/>
    </source>
</evidence>
<keyword evidence="2" id="KW-0175">Coiled coil</keyword>
<dbReference type="PROSITE" id="PS51212">
    <property type="entry name" value="WSC"/>
    <property type="match status" value="1"/>
</dbReference>
<feature type="transmembrane region" description="Helical" evidence="4">
    <location>
        <begin position="335"/>
        <end position="360"/>
    </location>
</feature>
<feature type="region of interest" description="Disordered" evidence="3">
    <location>
        <begin position="1"/>
        <end position="71"/>
    </location>
</feature>
<keyword evidence="4" id="KW-1133">Transmembrane helix</keyword>
<dbReference type="SMART" id="SM00321">
    <property type="entry name" value="WSC"/>
    <property type="match status" value="1"/>
</dbReference>
<organism evidence="6 7">
    <name type="scientific">Aspergillus udagawae</name>
    <dbReference type="NCBI Taxonomy" id="91492"/>
    <lineage>
        <taxon>Eukaryota</taxon>
        <taxon>Fungi</taxon>
        <taxon>Dikarya</taxon>
        <taxon>Ascomycota</taxon>
        <taxon>Pezizomycotina</taxon>
        <taxon>Eurotiomycetes</taxon>
        <taxon>Eurotiomycetidae</taxon>
        <taxon>Eurotiales</taxon>
        <taxon>Aspergillaceae</taxon>
        <taxon>Aspergillus</taxon>
        <taxon>Aspergillus subgen. Fumigati</taxon>
    </lineage>
</organism>
<feature type="compositionally biased region" description="Low complexity" evidence="3">
    <location>
        <begin position="1"/>
        <end position="68"/>
    </location>
</feature>
<keyword evidence="7" id="KW-1185">Reference proteome</keyword>
<keyword evidence="4" id="KW-0812">Transmembrane</keyword>
<dbReference type="InterPro" id="IPR051589">
    <property type="entry name" value="Sialate-O-sulfotransferase"/>
</dbReference>
<name>A0ABQ1B0N4_9EURO</name>
<evidence type="ECO:0000256" key="1">
    <source>
        <dbReference type="ARBA" id="ARBA00022737"/>
    </source>
</evidence>
<protein>
    <submittedName>
        <fullName evidence="6">WSC domain-containing protein 2</fullName>
    </submittedName>
</protein>
<dbReference type="PANTHER" id="PTHR45964">
    <property type="entry name" value="WSCD FAMILY MEMBER CG9164"/>
    <property type="match status" value="1"/>
</dbReference>
<keyword evidence="1" id="KW-0677">Repeat</keyword>
<reference evidence="6 7" key="1">
    <citation type="submission" date="2020-01" db="EMBL/GenBank/DDBJ databases">
        <title>Draft genome sequence of Aspergillus udagawae IFM 53868.</title>
        <authorList>
            <person name="Takahashi H."/>
            <person name="Yaguchi T."/>
        </authorList>
    </citation>
    <scope>NUCLEOTIDE SEQUENCE [LARGE SCALE GENOMIC DNA]</scope>
    <source>
        <strain evidence="6 7">IFM 53868</strain>
    </source>
</reference>